<evidence type="ECO:0000313" key="2">
    <source>
        <dbReference type="EMBL" id="HIW95211.1"/>
    </source>
</evidence>
<dbReference type="PANTHER" id="PTHR33993">
    <property type="entry name" value="GLYOXALASE-RELATED"/>
    <property type="match status" value="1"/>
</dbReference>
<dbReference type="PANTHER" id="PTHR33993:SF14">
    <property type="entry name" value="GB|AAF24581.1"/>
    <property type="match status" value="1"/>
</dbReference>
<sequence length="273" mass="28620">MPAMIAHPGMPVWQTLVSRDLEAAKAFYADVFGWEFQQVDDAYAVATKDGMPVAGLTGNPDSPGSRWGLYFYAQDVAGAHEAALKVGGQGLLGPTPTDDGTTRALLTDPTGALVSLKDSADEQAIMAAGEPGTPVWFELTTTRNWEDTLEFYHQLTGLDIKVHGGGPSGRYATGDLDGHGVIGFWESDATAGSPAPSQPVDSDGLWLLTWGVKDLKAALEAVKQRGGHVAQVSSGGDAPAALILDAEGAAFQLAEVPEYDPAADDVHEPDVFA</sequence>
<dbReference type="SUPFAM" id="SSF54593">
    <property type="entry name" value="Glyoxalase/Bleomycin resistance protein/Dihydroxybiphenyl dioxygenase"/>
    <property type="match status" value="2"/>
</dbReference>
<accession>A0A9D1RVH1</accession>
<dbReference type="InterPro" id="IPR037523">
    <property type="entry name" value="VOC_core"/>
</dbReference>
<reference evidence="2" key="1">
    <citation type="journal article" date="2021" name="PeerJ">
        <title>Extensive microbial diversity within the chicken gut microbiome revealed by metagenomics and culture.</title>
        <authorList>
            <person name="Gilroy R."/>
            <person name="Ravi A."/>
            <person name="Getino M."/>
            <person name="Pursley I."/>
            <person name="Horton D.L."/>
            <person name="Alikhan N.F."/>
            <person name="Baker D."/>
            <person name="Gharbi K."/>
            <person name="Hall N."/>
            <person name="Watson M."/>
            <person name="Adriaenssens E.M."/>
            <person name="Foster-Nyarko E."/>
            <person name="Jarju S."/>
            <person name="Secka A."/>
            <person name="Antonio M."/>
            <person name="Oren A."/>
            <person name="Chaudhuri R.R."/>
            <person name="La Ragione R."/>
            <person name="Hildebrand F."/>
            <person name="Pallen M.J."/>
        </authorList>
    </citation>
    <scope>NUCLEOTIDE SEQUENCE</scope>
    <source>
        <strain evidence="2">4376</strain>
    </source>
</reference>
<dbReference type="Pfam" id="PF00903">
    <property type="entry name" value="Glyoxalase"/>
    <property type="match status" value="1"/>
</dbReference>
<evidence type="ECO:0000313" key="3">
    <source>
        <dbReference type="Proteomes" id="UP000824189"/>
    </source>
</evidence>
<dbReference type="InterPro" id="IPR029068">
    <property type="entry name" value="Glyas_Bleomycin-R_OHBP_Dase"/>
</dbReference>
<dbReference type="PROSITE" id="PS51819">
    <property type="entry name" value="VOC"/>
    <property type="match status" value="2"/>
</dbReference>
<proteinExistence type="predicted"/>
<gene>
    <name evidence="2" type="ORF">H9867_01800</name>
</gene>
<dbReference type="EMBL" id="DXFZ01000024">
    <property type="protein sequence ID" value="HIW95211.1"/>
    <property type="molecule type" value="Genomic_DNA"/>
</dbReference>
<dbReference type="Gene3D" id="3.10.180.10">
    <property type="entry name" value="2,3-Dihydroxybiphenyl 1,2-Dioxygenase, domain 1"/>
    <property type="match status" value="2"/>
</dbReference>
<name>A0A9D1RVH1_9CORY</name>
<reference evidence="2" key="2">
    <citation type="submission" date="2021-04" db="EMBL/GenBank/DDBJ databases">
        <authorList>
            <person name="Gilroy R."/>
        </authorList>
    </citation>
    <scope>NUCLEOTIDE SEQUENCE</scope>
    <source>
        <strain evidence="2">4376</strain>
    </source>
</reference>
<dbReference type="InterPro" id="IPR052164">
    <property type="entry name" value="Anthracycline_SecMetBiosynth"/>
</dbReference>
<feature type="domain" description="VOC" evidence="1">
    <location>
        <begin position="10"/>
        <end position="119"/>
    </location>
</feature>
<evidence type="ECO:0000259" key="1">
    <source>
        <dbReference type="PROSITE" id="PS51819"/>
    </source>
</evidence>
<dbReference type="CDD" id="cd07247">
    <property type="entry name" value="SgaA_N_like"/>
    <property type="match status" value="1"/>
</dbReference>
<feature type="domain" description="VOC" evidence="1">
    <location>
        <begin position="133"/>
        <end position="256"/>
    </location>
</feature>
<comment type="caution">
    <text evidence="2">The sequence shown here is derived from an EMBL/GenBank/DDBJ whole genome shotgun (WGS) entry which is preliminary data.</text>
</comment>
<dbReference type="AlphaFoldDB" id="A0A9D1RVH1"/>
<protein>
    <submittedName>
        <fullName evidence="2">VOC family protein</fullName>
    </submittedName>
</protein>
<dbReference type="InterPro" id="IPR004360">
    <property type="entry name" value="Glyas_Fos-R_dOase_dom"/>
</dbReference>
<organism evidence="2 3">
    <name type="scientific">Candidatus Corynebacterium gallistercoris</name>
    <dbReference type="NCBI Taxonomy" id="2838530"/>
    <lineage>
        <taxon>Bacteria</taxon>
        <taxon>Bacillati</taxon>
        <taxon>Actinomycetota</taxon>
        <taxon>Actinomycetes</taxon>
        <taxon>Mycobacteriales</taxon>
        <taxon>Corynebacteriaceae</taxon>
        <taxon>Corynebacterium</taxon>
    </lineage>
</organism>
<dbReference type="Proteomes" id="UP000824189">
    <property type="component" value="Unassembled WGS sequence"/>
</dbReference>